<dbReference type="PANTHER" id="PTHR40547">
    <property type="entry name" value="SLL0298 PROTEIN"/>
    <property type="match status" value="1"/>
</dbReference>
<organism evidence="3 4">
    <name type="scientific">Natronospira bacteriovora</name>
    <dbReference type="NCBI Taxonomy" id="3069753"/>
    <lineage>
        <taxon>Bacteria</taxon>
        <taxon>Pseudomonadati</taxon>
        <taxon>Pseudomonadota</taxon>
        <taxon>Gammaproteobacteria</taxon>
        <taxon>Natronospirales</taxon>
        <taxon>Natronospiraceae</taxon>
        <taxon>Natronospira</taxon>
    </lineage>
</organism>
<reference evidence="3 4" key="1">
    <citation type="submission" date="2023-08" db="EMBL/GenBank/DDBJ databases">
        <title>Whole-genome sequencing of halo(alkali)philic microorganisms from hypersaline lakes.</title>
        <authorList>
            <person name="Sorokin D.Y."/>
            <person name="Abbas B."/>
            <person name="Merkel A.Y."/>
        </authorList>
    </citation>
    <scope>NUCLEOTIDE SEQUENCE [LARGE SCALE GENOMIC DNA]</scope>
    <source>
        <strain evidence="3 4">AB-CW4</strain>
    </source>
</reference>
<protein>
    <submittedName>
        <fullName evidence="3">DUF2062 domain-containing protein</fullName>
    </submittedName>
</protein>
<dbReference type="Pfam" id="PF09835">
    <property type="entry name" value="DUF2062"/>
    <property type="match status" value="1"/>
</dbReference>
<accession>A0ABU0W2M1</accession>
<dbReference type="EMBL" id="JAVDDT010000001">
    <property type="protein sequence ID" value="MDQ2068262.1"/>
    <property type="molecule type" value="Genomic_DNA"/>
</dbReference>
<comment type="caution">
    <text evidence="3">The sequence shown here is derived from an EMBL/GenBank/DDBJ whole genome shotgun (WGS) entry which is preliminary data.</text>
</comment>
<keyword evidence="1" id="KW-0812">Transmembrane</keyword>
<evidence type="ECO:0000259" key="2">
    <source>
        <dbReference type="Pfam" id="PF09835"/>
    </source>
</evidence>
<feature type="transmembrane region" description="Helical" evidence="1">
    <location>
        <begin position="78"/>
        <end position="100"/>
    </location>
</feature>
<evidence type="ECO:0000313" key="3">
    <source>
        <dbReference type="EMBL" id="MDQ2068262.1"/>
    </source>
</evidence>
<feature type="transmembrane region" description="Helical" evidence="1">
    <location>
        <begin position="132"/>
        <end position="157"/>
    </location>
</feature>
<dbReference type="RefSeq" id="WP_306726745.1">
    <property type="nucleotide sequence ID" value="NZ_JAVDDT010000001.1"/>
</dbReference>
<proteinExistence type="predicted"/>
<dbReference type="PANTHER" id="PTHR40547:SF1">
    <property type="entry name" value="SLL0298 PROTEIN"/>
    <property type="match status" value="1"/>
</dbReference>
<gene>
    <name evidence="3" type="ORF">RBH19_00055</name>
</gene>
<sequence length="190" mass="21508">MPRSFFKRHMPTREILAEYRLFRPFAALLSDPGLWALSRRSTAKAFGVGLFTAWLPIPFQTIVIIALVAFLRVNLPVAILASFISNPISMGPMMVLAYGLGNLMLQQPTRTEDLDFGLAMIWEEVGRVGLPLITGCLTLGVITGVLAAVTINVLWRISLVRRFRTRRARRRLMGIRFRRRKRRKPDGDSA</sequence>
<dbReference type="InterPro" id="IPR018639">
    <property type="entry name" value="DUF2062"/>
</dbReference>
<name>A0ABU0W2M1_9GAMM</name>
<evidence type="ECO:0000313" key="4">
    <source>
        <dbReference type="Proteomes" id="UP001239019"/>
    </source>
</evidence>
<feature type="domain" description="DUF2062" evidence="2">
    <location>
        <begin position="23"/>
        <end position="162"/>
    </location>
</feature>
<keyword evidence="4" id="KW-1185">Reference proteome</keyword>
<dbReference type="Proteomes" id="UP001239019">
    <property type="component" value="Unassembled WGS sequence"/>
</dbReference>
<keyword evidence="1" id="KW-1133">Transmembrane helix</keyword>
<keyword evidence="1" id="KW-0472">Membrane</keyword>
<evidence type="ECO:0000256" key="1">
    <source>
        <dbReference type="SAM" id="Phobius"/>
    </source>
</evidence>
<feature type="transmembrane region" description="Helical" evidence="1">
    <location>
        <begin position="50"/>
        <end position="71"/>
    </location>
</feature>